<name>H2Y1R8_CIOIN</name>
<protein>
    <submittedName>
        <fullName evidence="2">Uncharacterized LOC100182481</fullName>
    </submittedName>
</protein>
<keyword evidence="3" id="KW-1185">Reference proteome</keyword>
<dbReference type="Proteomes" id="UP000008144">
    <property type="component" value="Unassembled WGS sequence"/>
</dbReference>
<dbReference type="AlphaFoldDB" id="H2Y1R8"/>
<dbReference type="KEGG" id="cin:100182481"/>
<reference evidence="3" key="1">
    <citation type="journal article" date="2002" name="Science">
        <title>The draft genome of Ciona intestinalis: insights into chordate and vertebrate origins.</title>
        <authorList>
            <person name="Dehal P."/>
            <person name="Satou Y."/>
            <person name="Campbell R.K."/>
            <person name="Chapman J."/>
            <person name="Degnan B."/>
            <person name="De Tomaso A."/>
            <person name="Davidson B."/>
            <person name="Di Gregorio A."/>
            <person name="Gelpke M."/>
            <person name="Goodstein D.M."/>
            <person name="Harafuji N."/>
            <person name="Hastings K.E."/>
            <person name="Ho I."/>
            <person name="Hotta K."/>
            <person name="Huang W."/>
            <person name="Kawashima T."/>
            <person name="Lemaire P."/>
            <person name="Martinez D."/>
            <person name="Meinertzhagen I.A."/>
            <person name="Necula S."/>
            <person name="Nonaka M."/>
            <person name="Putnam N."/>
            <person name="Rash S."/>
            <person name="Saiga H."/>
            <person name="Satake M."/>
            <person name="Terry A."/>
            <person name="Yamada L."/>
            <person name="Wang H.G."/>
            <person name="Awazu S."/>
            <person name="Azumi K."/>
            <person name="Boore J."/>
            <person name="Branno M."/>
            <person name="Chin-Bow S."/>
            <person name="DeSantis R."/>
            <person name="Doyle S."/>
            <person name="Francino P."/>
            <person name="Keys D.N."/>
            <person name="Haga S."/>
            <person name="Hayashi H."/>
            <person name="Hino K."/>
            <person name="Imai K.S."/>
            <person name="Inaba K."/>
            <person name="Kano S."/>
            <person name="Kobayashi K."/>
            <person name="Kobayashi M."/>
            <person name="Lee B.I."/>
            <person name="Makabe K.W."/>
            <person name="Manohar C."/>
            <person name="Matassi G."/>
            <person name="Medina M."/>
            <person name="Mochizuki Y."/>
            <person name="Mount S."/>
            <person name="Morishita T."/>
            <person name="Miura S."/>
            <person name="Nakayama A."/>
            <person name="Nishizaka S."/>
            <person name="Nomoto H."/>
            <person name="Ohta F."/>
            <person name="Oishi K."/>
            <person name="Rigoutsos I."/>
            <person name="Sano M."/>
            <person name="Sasaki A."/>
            <person name="Sasakura Y."/>
            <person name="Shoguchi E."/>
            <person name="Shin-i T."/>
            <person name="Spagnuolo A."/>
            <person name="Stainier D."/>
            <person name="Suzuki M.M."/>
            <person name="Tassy O."/>
            <person name="Takatori N."/>
            <person name="Tokuoka M."/>
            <person name="Yagi K."/>
            <person name="Yoshizaki F."/>
            <person name="Wada S."/>
            <person name="Zhang C."/>
            <person name="Hyatt P.D."/>
            <person name="Larimer F."/>
            <person name="Detter C."/>
            <person name="Doggett N."/>
            <person name="Glavina T."/>
            <person name="Hawkins T."/>
            <person name="Richardson P."/>
            <person name="Lucas S."/>
            <person name="Kohara Y."/>
            <person name="Levine M."/>
            <person name="Satoh N."/>
            <person name="Rokhsar D.S."/>
        </authorList>
    </citation>
    <scope>NUCLEOTIDE SEQUENCE [LARGE SCALE GENOMIC DNA]</scope>
</reference>
<evidence type="ECO:0000313" key="2">
    <source>
        <dbReference type="Ensembl" id="ENSCINP00000035852.1"/>
    </source>
</evidence>
<reference evidence="2" key="2">
    <citation type="submission" date="2025-08" db="UniProtKB">
        <authorList>
            <consortium name="Ensembl"/>
        </authorList>
    </citation>
    <scope>IDENTIFICATION</scope>
</reference>
<gene>
    <name evidence="2" type="primary">LOC100182481</name>
</gene>
<keyword evidence="1" id="KW-0732">Signal</keyword>
<accession>H2Y1R8</accession>
<proteinExistence type="predicted"/>
<dbReference type="HOGENOM" id="CLU_826282_0_0_1"/>
<dbReference type="InParanoid" id="H2Y1R8"/>
<evidence type="ECO:0000256" key="1">
    <source>
        <dbReference type="SAM" id="SignalP"/>
    </source>
</evidence>
<accession>A0A1W2W462</accession>
<dbReference type="Ensembl" id="ENSCINT00000036569.1">
    <property type="protein sequence ID" value="ENSCINP00000035852.1"/>
    <property type="gene ID" value="ENSCING00000023653.1"/>
</dbReference>
<dbReference type="GeneID" id="100182481"/>
<organism evidence="2 3">
    <name type="scientific">Ciona intestinalis</name>
    <name type="common">Transparent sea squirt</name>
    <name type="synonym">Ascidia intestinalis</name>
    <dbReference type="NCBI Taxonomy" id="7719"/>
    <lineage>
        <taxon>Eukaryota</taxon>
        <taxon>Metazoa</taxon>
        <taxon>Chordata</taxon>
        <taxon>Tunicata</taxon>
        <taxon>Ascidiacea</taxon>
        <taxon>Phlebobranchia</taxon>
        <taxon>Cionidae</taxon>
        <taxon>Ciona</taxon>
    </lineage>
</organism>
<reference evidence="2" key="3">
    <citation type="submission" date="2025-09" db="UniProtKB">
        <authorList>
            <consortium name="Ensembl"/>
        </authorList>
    </citation>
    <scope>IDENTIFICATION</scope>
</reference>
<sequence length="336" mass="37802">MAVFQLKLTVMLALFLVGVSEGRKIAESCRMRNSACYDENRSPFLCGSQGYACCFGTNGATHVADTNEGEECCNGATTPVYSEKSQFCLGNKVYNKADSLRKYNERVGSSQGVKECNDLGDTNCCFGIVLSQLQLCDTVSQRPLEKRSPSHDGVCNGTTFTTSEFECRNKRLIPKRTACRRDTQVQYCCSGILVNRNGQSKREACCINGQCGNSVSRRRSARVTPMLYVFKVKNSVKHRNRCQHSGIIKLLYPAPSSSEVQQFTFSAKVIEQERRCSELDNGVYIITSEQKLIAERNTHLVKLRKMKTYSIKKVSQGLERYYNRQIRLARSEINTL</sequence>
<dbReference type="RefSeq" id="XP_002119677.1">
    <property type="nucleotide sequence ID" value="XM_002119641.5"/>
</dbReference>
<feature type="signal peptide" evidence="1">
    <location>
        <begin position="1"/>
        <end position="22"/>
    </location>
</feature>
<feature type="chain" id="PRO_5014093542" evidence="1">
    <location>
        <begin position="23"/>
        <end position="336"/>
    </location>
</feature>
<evidence type="ECO:0000313" key="3">
    <source>
        <dbReference type="Proteomes" id="UP000008144"/>
    </source>
</evidence>